<evidence type="ECO:0000313" key="3">
    <source>
        <dbReference type="EMBL" id="MBB5273679.1"/>
    </source>
</evidence>
<dbReference type="SUPFAM" id="SSF51230">
    <property type="entry name" value="Single hybrid motif"/>
    <property type="match status" value="1"/>
</dbReference>
<evidence type="ECO:0000259" key="2">
    <source>
        <dbReference type="PROSITE" id="PS50968"/>
    </source>
</evidence>
<dbReference type="AlphaFoldDB" id="A0A7W8HKC0"/>
<dbReference type="Gene3D" id="2.40.50.100">
    <property type="match status" value="1"/>
</dbReference>
<dbReference type="InterPro" id="IPR000089">
    <property type="entry name" value="Biotin_lipoyl"/>
</dbReference>
<dbReference type="Proteomes" id="UP000532440">
    <property type="component" value="Unassembled WGS sequence"/>
</dbReference>
<gene>
    <name evidence="3" type="ORF">HNQ70_003710</name>
</gene>
<evidence type="ECO:0000256" key="1">
    <source>
        <dbReference type="ARBA" id="ARBA00023267"/>
    </source>
</evidence>
<dbReference type="RefSeq" id="WP_183970549.1">
    <property type="nucleotide sequence ID" value="NZ_BAABEW010000013.1"/>
</dbReference>
<dbReference type="PROSITE" id="PS50968">
    <property type="entry name" value="BIOTINYL_LIPOYL"/>
    <property type="match status" value="1"/>
</dbReference>
<evidence type="ECO:0000313" key="4">
    <source>
        <dbReference type="Proteomes" id="UP000532440"/>
    </source>
</evidence>
<feature type="domain" description="Lipoyl-binding" evidence="2">
    <location>
        <begin position="1"/>
        <end position="72"/>
    </location>
</feature>
<sequence length="73" mass="7798">MARIEVKSEVAGRVWKIEAEPGAALAGDDTILIIESMKMEIPVGAPRDCHLVEVRVAEQDTVAEGQVVAVVEA</sequence>
<name>A0A7W8HKC0_9BURK</name>
<keyword evidence="4" id="KW-1185">Reference proteome</keyword>
<reference evidence="3 4" key="1">
    <citation type="submission" date="2020-08" db="EMBL/GenBank/DDBJ databases">
        <title>Genomic Encyclopedia of Type Strains, Phase IV (KMG-IV): sequencing the most valuable type-strain genomes for metagenomic binning, comparative biology and taxonomic classification.</title>
        <authorList>
            <person name="Goeker M."/>
        </authorList>
    </citation>
    <scope>NUCLEOTIDE SEQUENCE [LARGE SCALE GENOMIC DNA]</scope>
    <source>
        <strain evidence="3 4">DSM 29781</strain>
    </source>
</reference>
<dbReference type="CDD" id="cd06850">
    <property type="entry name" value="biotinyl_domain"/>
    <property type="match status" value="1"/>
</dbReference>
<keyword evidence="1" id="KW-0092">Biotin</keyword>
<dbReference type="InterPro" id="IPR011053">
    <property type="entry name" value="Single_hybrid_motif"/>
</dbReference>
<accession>A0A7W8HKC0</accession>
<dbReference type="Pfam" id="PF00364">
    <property type="entry name" value="Biotin_lipoyl"/>
    <property type="match status" value="1"/>
</dbReference>
<dbReference type="InterPro" id="IPR050709">
    <property type="entry name" value="Biotin_Carboxyl_Carrier/Decarb"/>
</dbReference>
<organism evidence="3 4">
    <name type="scientific">Quisquiliibacterium transsilvanicum</name>
    <dbReference type="NCBI Taxonomy" id="1549638"/>
    <lineage>
        <taxon>Bacteria</taxon>
        <taxon>Pseudomonadati</taxon>
        <taxon>Pseudomonadota</taxon>
        <taxon>Betaproteobacteria</taxon>
        <taxon>Burkholderiales</taxon>
        <taxon>Burkholderiaceae</taxon>
        <taxon>Quisquiliibacterium</taxon>
    </lineage>
</organism>
<comment type="caution">
    <text evidence="3">The sequence shown here is derived from an EMBL/GenBank/DDBJ whole genome shotgun (WGS) entry which is preliminary data.</text>
</comment>
<proteinExistence type="predicted"/>
<dbReference type="EMBL" id="JACHGB010000008">
    <property type="protein sequence ID" value="MBB5273679.1"/>
    <property type="molecule type" value="Genomic_DNA"/>
</dbReference>
<dbReference type="PANTHER" id="PTHR45266:SF3">
    <property type="entry name" value="OXALOACETATE DECARBOXYLASE ALPHA CHAIN"/>
    <property type="match status" value="1"/>
</dbReference>
<protein>
    <submittedName>
        <fullName evidence="3">Acetyl-CoA carboxylase biotin carboxyl carrier protein</fullName>
    </submittedName>
</protein>
<dbReference type="PANTHER" id="PTHR45266">
    <property type="entry name" value="OXALOACETATE DECARBOXYLASE ALPHA CHAIN"/>
    <property type="match status" value="1"/>
</dbReference>